<evidence type="ECO:0000256" key="1">
    <source>
        <dbReference type="SAM" id="MobiDB-lite"/>
    </source>
</evidence>
<feature type="compositionally biased region" description="Basic and acidic residues" evidence="1">
    <location>
        <begin position="440"/>
        <end position="465"/>
    </location>
</feature>
<feature type="compositionally biased region" description="Basic and acidic residues" evidence="1">
    <location>
        <begin position="844"/>
        <end position="856"/>
    </location>
</feature>
<reference evidence="2" key="1">
    <citation type="journal article" date="2019" name="Sci. Rep.">
        <title>Draft genome of Tanacetum cinerariifolium, the natural source of mosquito coil.</title>
        <authorList>
            <person name="Yamashiro T."/>
            <person name="Shiraishi A."/>
            <person name="Satake H."/>
            <person name="Nakayama K."/>
        </authorList>
    </citation>
    <scope>NUCLEOTIDE SEQUENCE</scope>
</reference>
<feature type="compositionally biased region" description="Basic and acidic residues" evidence="1">
    <location>
        <begin position="784"/>
        <end position="803"/>
    </location>
</feature>
<evidence type="ECO:0000313" key="2">
    <source>
        <dbReference type="EMBL" id="GEU33859.1"/>
    </source>
</evidence>
<protein>
    <submittedName>
        <fullName evidence="2">Uncharacterized protein</fullName>
    </submittedName>
</protein>
<proteinExistence type="predicted"/>
<dbReference type="EMBL" id="BKCJ010000512">
    <property type="protein sequence ID" value="GEU33859.1"/>
    <property type="molecule type" value="Genomic_DNA"/>
</dbReference>
<feature type="compositionally biased region" description="Polar residues" evidence="1">
    <location>
        <begin position="427"/>
        <end position="438"/>
    </location>
</feature>
<comment type="caution">
    <text evidence="2">The sequence shown here is derived from an EMBL/GenBank/DDBJ whole genome shotgun (WGS) entry which is preliminary data.</text>
</comment>
<gene>
    <name evidence="2" type="ORF">Tci_005837</name>
</gene>
<dbReference type="AlphaFoldDB" id="A0A6L2JAF4"/>
<feature type="region of interest" description="Disordered" evidence="1">
    <location>
        <begin position="275"/>
        <end position="319"/>
    </location>
</feature>
<feature type="compositionally biased region" description="Basic and acidic residues" evidence="1">
    <location>
        <begin position="816"/>
        <end position="830"/>
    </location>
</feature>
<name>A0A6L2JAF4_TANCI</name>
<feature type="region of interest" description="Disordered" evidence="1">
    <location>
        <begin position="752"/>
        <end position="864"/>
    </location>
</feature>
<organism evidence="2">
    <name type="scientific">Tanacetum cinerariifolium</name>
    <name type="common">Dalmatian daisy</name>
    <name type="synonym">Chrysanthemum cinerariifolium</name>
    <dbReference type="NCBI Taxonomy" id="118510"/>
    <lineage>
        <taxon>Eukaryota</taxon>
        <taxon>Viridiplantae</taxon>
        <taxon>Streptophyta</taxon>
        <taxon>Embryophyta</taxon>
        <taxon>Tracheophyta</taxon>
        <taxon>Spermatophyta</taxon>
        <taxon>Magnoliopsida</taxon>
        <taxon>eudicotyledons</taxon>
        <taxon>Gunneridae</taxon>
        <taxon>Pentapetalae</taxon>
        <taxon>asterids</taxon>
        <taxon>campanulids</taxon>
        <taxon>Asterales</taxon>
        <taxon>Asteraceae</taxon>
        <taxon>Asteroideae</taxon>
        <taxon>Anthemideae</taxon>
        <taxon>Anthemidinae</taxon>
        <taxon>Tanacetum</taxon>
    </lineage>
</organism>
<feature type="compositionally biased region" description="Basic residues" evidence="1">
    <location>
        <begin position="278"/>
        <end position="288"/>
    </location>
</feature>
<feature type="compositionally biased region" description="Acidic residues" evidence="1">
    <location>
        <begin position="763"/>
        <end position="772"/>
    </location>
</feature>
<feature type="region of interest" description="Disordered" evidence="1">
    <location>
        <begin position="395"/>
        <end position="477"/>
    </location>
</feature>
<feature type="compositionally biased region" description="Acidic residues" evidence="1">
    <location>
        <begin position="466"/>
        <end position="477"/>
    </location>
</feature>
<accession>A0A6L2JAF4</accession>
<sequence length="1137" mass="129334">MNPQETEQVVARDEGWVHAAERVKISPTNVRLETTVKQKEETFQVVIDVIKNFTCFKVFTVSADVPEILMQQFRHTVTKVKGSNSYEFLLANKECVVNAEVFRKILDICPRKEGEDFTEVLNDDDTLTFLVGLGYSGPLHKYTNMFVDHMHQPWRTLATCINKCLSGNTANNDNLRKSRIDILLEKKSRRENMPYPRFTKVIIDYFLSKLKSLKKLKFQHLHTIKDDGVVSRLKFVRIGKAVQQYGLPIPATMLNIDIIESESYQRFLLNSTGLIPPKKNRGKGSQRKKTGDATQENVEVTEESDPEPLIRKKTSHSRVTKKEATISAADNIIPDPDLALELGKSISFTKADAREVHATHEKIVSEVVLELTRRRQTGVAISDTSSAVDIMEALKESRKTSRRQSGTGGSDEGTGEIPGVPDESIVVFSTSSEGTSTKPEVPDKEEIIYKEGADETREHSDRDADAKDDDEEIESDSEDIYKYKIKVRKDADVEMKDAKTVKEREELTDAKKTAELTKEITEQPLTSPSLFVSSDYGTQFINLSQDEETSEKPTVISTTSELQQITPIPTTIPTPPINTEAPSIPEITSLIAVQLRVTKLEQDVSELKKTDHSAAALASIQSQVPIIVDKYLGNKINDALLKALERHTTDLIEKYFRLPALESRKKKESKKSAEEIIIIKREQDEKKQMKTYTIKSTDKAALKEFNLKSALFKAMHENKSANRNLANYRLYHALIETLIEDENAMDKDVADTVKDHKRKHDSDNDDDDDDEGPSAGPNQVRHQRREEPESQKKPVKEPTKEVSMDEQPTEDILSPDDMHVSDPEDTDNAHIPKVPTTTTWFRPLPEEERPASREPKWVIPPSDLPEADNNWANALAKTYQDLDENKIHNKTRDIGLFIKWYCRRIRKDKLNKADFEGPTFMMVDLVNPEGHRIVPDISKPLPLGGPSGQVTIQPQFFFNKDLEYLLACDQERKTTLSIFKLKAAQYLDFWLEELVPSLWIESERRYDISAAHGITHWWFRRKEFYINNHRVSSDPHIVAVSSSLRSLKPKRTIESRAKRSSINLIRTHFLLLFFTHCGNKIIQRVLRIILVILPEHLSDANAFTMKMEIMLEPSSNKLLVGSYKDGVGDNIPAESRS</sequence>